<dbReference type="PROSITE" id="PS00116">
    <property type="entry name" value="DNA_POLYMERASE_B"/>
    <property type="match status" value="1"/>
</dbReference>
<geneLocation type="mitochondrion" evidence="1"/>
<organism evidence="1">
    <name type="scientific">Bulbochaete rectangularis var. hiloensis</name>
    <dbReference type="NCBI Taxonomy" id="55990"/>
    <lineage>
        <taxon>Eukaryota</taxon>
        <taxon>Viridiplantae</taxon>
        <taxon>Chlorophyta</taxon>
        <taxon>core chlorophytes</taxon>
        <taxon>Chlorophyceae</taxon>
        <taxon>OCC clade</taxon>
        <taxon>Oedogoniales</taxon>
        <taxon>Oedogoniaceae</taxon>
        <taxon>Bulbochaete</taxon>
    </lineage>
</organism>
<dbReference type="SUPFAM" id="SSF56672">
    <property type="entry name" value="DNA/RNA polymerases"/>
    <property type="match status" value="1"/>
</dbReference>
<evidence type="ECO:0000313" key="1">
    <source>
        <dbReference type="EMBL" id="QJS52034.1"/>
    </source>
</evidence>
<dbReference type="GO" id="GO:0000166">
    <property type="term" value="F:nucleotide binding"/>
    <property type="evidence" value="ECO:0007669"/>
    <property type="project" value="InterPro"/>
</dbReference>
<dbReference type="AlphaFoldDB" id="A0A6M4SP28"/>
<reference evidence="1" key="1">
    <citation type="journal article" date="2020" name="Mitochondrial DNA Part B Resour">
        <title>Complete mitogenomes of the chlorophycean green algae Bulbochaete rectangularis var. hiloensis (Oedogoniales) and Stigeoclonium helveticum (Chaetophorales) provide insight into the sequence of events that led to the acquisition of a reduced-derived pattern of evolution in the Chlamydomonadales and Sphaeropleales.</title>
        <authorList>
            <person name="Turmel M."/>
            <person name="Belanger A.-S."/>
            <person name="Otis C."/>
            <person name="Lemieux C."/>
        </authorList>
    </citation>
    <scope>NUCLEOTIDE SEQUENCE</scope>
</reference>
<dbReference type="InterPro" id="IPR017964">
    <property type="entry name" value="DNA-dir_DNA_pol_B_CS"/>
</dbReference>
<dbReference type="Gene3D" id="3.90.1600.10">
    <property type="entry name" value="Palm domain of DNA polymerase"/>
    <property type="match status" value="1"/>
</dbReference>
<protein>
    <submittedName>
        <fullName evidence="1">Putative DNA polymerase</fullName>
    </submittedName>
</protein>
<name>A0A6M4SP28_9CHLO</name>
<gene>
    <name evidence="1" type="primary">orf181</name>
</gene>
<dbReference type="GO" id="GO:0003676">
    <property type="term" value="F:nucleic acid binding"/>
    <property type="evidence" value="ECO:0007669"/>
    <property type="project" value="InterPro"/>
</dbReference>
<dbReference type="InterPro" id="IPR023211">
    <property type="entry name" value="DNA_pol_palm_dom_sf"/>
</dbReference>
<proteinExistence type="predicted"/>
<dbReference type="InterPro" id="IPR043502">
    <property type="entry name" value="DNA/RNA_pol_sf"/>
</dbReference>
<keyword evidence="1" id="KW-0496">Mitochondrion</keyword>
<accession>A0A6M4SP28</accession>
<sequence length="181" mass="20991">MNYTLIAMPSEIDENALASIAYGSAITSYARIYMHCIISGLLKKGVNIYYMDTDSIIIDQELDKTLVSQTELGLFKKEQDIAEGIFILPKTVAYKNKDGKVIIKAKGIAHEQFDWKWFKQCIENNFIIKKATRLLFKKQIDTLQITQQDLNIEIKEPFYDKRQCIFDNNKWIDTKPLVINK</sequence>
<dbReference type="EMBL" id="MN810331">
    <property type="protein sequence ID" value="QJS52034.1"/>
    <property type="molecule type" value="Genomic_DNA"/>
</dbReference>